<proteinExistence type="inferred from homology"/>
<dbReference type="GO" id="GO:0004316">
    <property type="term" value="F:3-oxoacyl-[acyl-carrier-protein] reductase (NADPH) activity"/>
    <property type="evidence" value="ECO:0007669"/>
    <property type="project" value="UniProtKB-EC"/>
</dbReference>
<accession>A0A1N7SE53</accession>
<dbReference type="EMBL" id="CYGY02000047">
    <property type="protein sequence ID" value="SIT45624.1"/>
    <property type="molecule type" value="Genomic_DNA"/>
</dbReference>
<dbReference type="FunFam" id="3.40.50.720:FF:000084">
    <property type="entry name" value="Short-chain dehydrogenase reductase"/>
    <property type="match status" value="1"/>
</dbReference>
<dbReference type="InterPro" id="IPR002347">
    <property type="entry name" value="SDR_fam"/>
</dbReference>
<name>A0A1N7SE53_9BURK</name>
<reference evidence="3" key="1">
    <citation type="submission" date="2016-12" db="EMBL/GenBank/DDBJ databases">
        <authorList>
            <person name="Moulin L."/>
        </authorList>
    </citation>
    <scope>NUCLEOTIDE SEQUENCE [LARGE SCALE GENOMIC DNA]</scope>
    <source>
        <strain evidence="3">STM 7183</strain>
    </source>
</reference>
<evidence type="ECO:0000259" key="2">
    <source>
        <dbReference type="SMART" id="SM00822"/>
    </source>
</evidence>
<dbReference type="SUPFAM" id="SSF51735">
    <property type="entry name" value="NAD(P)-binding Rossmann-fold domains"/>
    <property type="match status" value="1"/>
</dbReference>
<dbReference type="AlphaFoldDB" id="A0A1N7SE53"/>
<dbReference type="PANTHER" id="PTHR42760:SF40">
    <property type="entry name" value="3-OXOACYL-[ACYL-CARRIER-PROTEIN] REDUCTASE, CHLOROPLASTIC"/>
    <property type="match status" value="1"/>
</dbReference>
<dbReference type="InterPro" id="IPR057326">
    <property type="entry name" value="KR_dom"/>
</dbReference>
<dbReference type="RefSeq" id="WP_087736740.1">
    <property type="nucleotide sequence ID" value="NZ_CYGY02000047.1"/>
</dbReference>
<feature type="domain" description="Ketoreductase" evidence="2">
    <location>
        <begin position="14"/>
        <end position="200"/>
    </location>
</feature>
<dbReference type="PROSITE" id="PS00061">
    <property type="entry name" value="ADH_SHORT"/>
    <property type="match status" value="1"/>
</dbReference>
<organism evidence="3 4">
    <name type="scientific">Paraburkholderia piptadeniae</name>
    <dbReference type="NCBI Taxonomy" id="1701573"/>
    <lineage>
        <taxon>Bacteria</taxon>
        <taxon>Pseudomonadati</taxon>
        <taxon>Pseudomonadota</taxon>
        <taxon>Betaproteobacteria</taxon>
        <taxon>Burkholderiales</taxon>
        <taxon>Burkholderiaceae</taxon>
        <taxon>Paraburkholderia</taxon>
    </lineage>
</organism>
<dbReference type="Proteomes" id="UP000195569">
    <property type="component" value="Unassembled WGS sequence"/>
</dbReference>
<evidence type="ECO:0000256" key="1">
    <source>
        <dbReference type="ARBA" id="ARBA00006484"/>
    </source>
</evidence>
<evidence type="ECO:0000313" key="4">
    <source>
        <dbReference type="Proteomes" id="UP000195569"/>
    </source>
</evidence>
<gene>
    <name evidence="3" type="primary">fabG</name>
    <name evidence="3" type="ORF">BN2476_470085</name>
</gene>
<dbReference type="GO" id="GO:0030497">
    <property type="term" value="P:fatty acid elongation"/>
    <property type="evidence" value="ECO:0007669"/>
    <property type="project" value="TreeGrafter"/>
</dbReference>
<dbReference type="PANTHER" id="PTHR42760">
    <property type="entry name" value="SHORT-CHAIN DEHYDROGENASES/REDUCTASES FAMILY MEMBER"/>
    <property type="match status" value="1"/>
</dbReference>
<dbReference type="Pfam" id="PF13561">
    <property type="entry name" value="adh_short_C2"/>
    <property type="match status" value="1"/>
</dbReference>
<dbReference type="EC" id="1.1.1.100" evidence="3"/>
<dbReference type="SMART" id="SM00822">
    <property type="entry name" value="PKS_KR"/>
    <property type="match status" value="1"/>
</dbReference>
<dbReference type="Gene3D" id="3.40.50.720">
    <property type="entry name" value="NAD(P)-binding Rossmann-like Domain"/>
    <property type="match status" value="1"/>
</dbReference>
<dbReference type="InterPro" id="IPR036291">
    <property type="entry name" value="NAD(P)-bd_dom_sf"/>
</dbReference>
<dbReference type="InterPro" id="IPR020904">
    <property type="entry name" value="Sc_DH/Rdtase_CS"/>
</dbReference>
<dbReference type="PRINTS" id="PR00081">
    <property type="entry name" value="GDHRDH"/>
</dbReference>
<sequence length="271" mass="28196">MTQQATDRQAAYPRVAFVTGAASGIGAAVCRLLAAQGVAIAAADQNEAGLAALHDSLGRDVRFLSAVLDVRDEAAQQAFVGEVEAKLGPITDVVPCAGLARSAPAETMSAEQWDLVLDINLRGTFLTCKSTAAVMLPRGRGSIVCLASVTARGGQPGRANYAASKWGLVGLVKSLATEWGNRGVRVNAVAPNGVDTPLLKVGVPEGFREGVMLDRTPLGRFAQVEEIAQGIAYLLSDAASYVTGAVLDIDGGLTAGYLTHRHGTDYALHQR</sequence>
<dbReference type="OrthoDB" id="8687320at2"/>
<evidence type="ECO:0000313" key="3">
    <source>
        <dbReference type="EMBL" id="SIT45624.1"/>
    </source>
</evidence>
<keyword evidence="4" id="KW-1185">Reference proteome</keyword>
<keyword evidence="3" id="KW-0560">Oxidoreductase</keyword>
<comment type="similarity">
    <text evidence="1">Belongs to the short-chain dehydrogenases/reductases (SDR) family.</text>
</comment>
<protein>
    <submittedName>
        <fullName evidence="3">3-oxoacyl-(Acyl-carrier-protein) reductase FabG</fullName>
        <ecNumber evidence="3">1.1.1.100</ecNumber>
    </submittedName>
</protein>
<comment type="caution">
    <text evidence="3">The sequence shown here is derived from an EMBL/GenBank/DDBJ whole genome shotgun (WGS) entry which is preliminary data.</text>
</comment>